<dbReference type="PANTHER" id="PTHR43806">
    <property type="entry name" value="PEPTIDASE S8"/>
    <property type="match status" value="1"/>
</dbReference>
<keyword evidence="3" id="KW-0378">Hydrolase</keyword>
<dbReference type="Pfam" id="PF00082">
    <property type="entry name" value="Peptidase_S8"/>
    <property type="match status" value="1"/>
</dbReference>
<dbReference type="GO" id="GO:0008233">
    <property type="term" value="F:peptidase activity"/>
    <property type="evidence" value="ECO:0007669"/>
    <property type="project" value="UniProtKB-KW"/>
</dbReference>
<dbReference type="Gene3D" id="3.40.50.200">
    <property type="entry name" value="Peptidase S8/S53 domain"/>
    <property type="match status" value="1"/>
</dbReference>
<dbReference type="EMBL" id="JAGGLL010000002">
    <property type="protein sequence ID" value="MBP2020573.1"/>
    <property type="molecule type" value="Genomic_DNA"/>
</dbReference>
<evidence type="ECO:0000256" key="3">
    <source>
        <dbReference type="ARBA" id="ARBA00022801"/>
    </source>
</evidence>
<dbReference type="InterPro" id="IPR036852">
    <property type="entry name" value="Peptidase_S8/S53_dom_sf"/>
</dbReference>
<dbReference type="InterPro" id="IPR015500">
    <property type="entry name" value="Peptidase_S8_subtilisin-rel"/>
</dbReference>
<dbReference type="SUPFAM" id="SSF52743">
    <property type="entry name" value="Subtilisin-like"/>
    <property type="match status" value="1"/>
</dbReference>
<organism evidence="6 7">
    <name type="scientific">Clostridium punense</name>
    <dbReference type="NCBI Taxonomy" id="1054297"/>
    <lineage>
        <taxon>Bacteria</taxon>
        <taxon>Bacillati</taxon>
        <taxon>Bacillota</taxon>
        <taxon>Clostridia</taxon>
        <taxon>Eubacteriales</taxon>
        <taxon>Clostridiaceae</taxon>
        <taxon>Clostridium</taxon>
    </lineage>
</organism>
<dbReference type="Gene3D" id="2.60.120.1290">
    <property type="match status" value="1"/>
</dbReference>
<dbReference type="PRINTS" id="PR00723">
    <property type="entry name" value="SUBTILISIN"/>
</dbReference>
<keyword evidence="7" id="KW-1185">Reference proteome</keyword>
<feature type="domain" description="Peptidase S8/S53" evidence="5">
    <location>
        <begin position="455"/>
        <end position="577"/>
    </location>
</feature>
<evidence type="ECO:0000256" key="4">
    <source>
        <dbReference type="ARBA" id="ARBA00022825"/>
    </source>
</evidence>
<evidence type="ECO:0000313" key="7">
    <source>
        <dbReference type="Proteomes" id="UP001519308"/>
    </source>
</evidence>
<name>A0ABS4JYG4_9CLOT</name>
<reference evidence="6 7" key="1">
    <citation type="submission" date="2021-03" db="EMBL/GenBank/DDBJ databases">
        <title>Genomic Encyclopedia of Type Strains, Phase IV (KMG-IV): sequencing the most valuable type-strain genomes for metagenomic binning, comparative biology and taxonomic classification.</title>
        <authorList>
            <person name="Goeker M."/>
        </authorList>
    </citation>
    <scope>NUCLEOTIDE SEQUENCE [LARGE SCALE GENOMIC DNA]</scope>
    <source>
        <strain evidence="6 7">DSM 28650</strain>
    </source>
</reference>
<accession>A0ABS4JYG4</accession>
<dbReference type="PIRSF" id="PIRSF037894">
    <property type="entry name" value="Subtilisin_rel_CspABC"/>
    <property type="match status" value="1"/>
</dbReference>
<dbReference type="RefSeq" id="WP_205410117.1">
    <property type="nucleotide sequence ID" value="NZ_JAGGLL010000002.1"/>
</dbReference>
<evidence type="ECO:0000256" key="2">
    <source>
        <dbReference type="ARBA" id="ARBA00022670"/>
    </source>
</evidence>
<comment type="similarity">
    <text evidence="1">Belongs to the peptidase S8 family.</text>
</comment>
<keyword evidence="2 6" id="KW-0645">Protease</keyword>
<dbReference type="Proteomes" id="UP001519308">
    <property type="component" value="Unassembled WGS sequence"/>
</dbReference>
<protein>
    <submittedName>
        <fullName evidence="6">Subtilisin family serine protease</fullName>
    </submittedName>
</protein>
<dbReference type="InterPro" id="IPR000209">
    <property type="entry name" value="Peptidase_S8/S53_dom"/>
</dbReference>
<comment type="caution">
    <text evidence="6">The sequence shown here is derived from an EMBL/GenBank/DDBJ whole genome shotgun (WGS) entry which is preliminary data.</text>
</comment>
<dbReference type="PANTHER" id="PTHR43806:SF11">
    <property type="entry name" value="CEREVISIN-RELATED"/>
    <property type="match status" value="1"/>
</dbReference>
<proteinExistence type="inferred from homology"/>
<dbReference type="InterPro" id="IPR050131">
    <property type="entry name" value="Peptidase_S8_subtilisin-like"/>
</dbReference>
<keyword evidence="4" id="KW-0720">Serine protease</keyword>
<dbReference type="InterPro" id="IPR017310">
    <property type="entry name" value="Pept_S8A_subtilisin_clostridia"/>
</dbReference>
<dbReference type="InterPro" id="IPR034045">
    <property type="entry name" value="Pep_S8_CspA-like"/>
</dbReference>
<sequence length="626" mass="70169">MIDNSFSKKVYREIKKENEINTSEEQLKLYFTSDDYDAFVVEYRGDLEAKITTLPYAKVYIGEGNFAIVFIEKGSLNLLLESATEIINIEPFYVYTLSELFQVKSEFTYTIPKGRISLDGEGVIVGIICTGIDYLSPRFVEDNGESKIVALWDQTDNIGPSPKGIPYGTNYSKENLDVLIKTNSYEAYNKANFSKDSKEFGTPIAGLIGGKKLEKNEIFESIAPKCQFAVVNLKPAVREFNKDIGIREGLENVYRPVEVYTALKYLQDVQQDLKKPMVVYLTLENNSGGRRGETVIERYIDYISANPGFCVVASTGNQGHGETHSKRILSNTGPKQNIFINMGELRESLYVSIYTRLEGKIHIGITAPTGESIAKLPMEKINKVIIYEEQGISLDYLIQEKPNDIKSIEIIIRNAKKGIWNINFLWEDNVTGIVDTWLLPKELLQTGTRFFNVEPYTTLQTPGTAKNIITASYYGTKSKAIVINSGKGFPRDGEIQPIVACEGTNILTVGKNNQLIVCNGPAIAGAIVAGAVALVFQWAFLQENYTELNIAALKNILIASTTKDKNIIYPNEEWGYGMLNFKILKQTLDDLSNTSKVNQDDNTSVEGSTRQLLYISMPEEVYYRIK</sequence>
<dbReference type="CDD" id="cd07478">
    <property type="entry name" value="Peptidases_S8_CspA-like"/>
    <property type="match status" value="1"/>
</dbReference>
<gene>
    <name evidence="6" type="ORF">J2Z44_000357</name>
</gene>
<evidence type="ECO:0000256" key="1">
    <source>
        <dbReference type="ARBA" id="ARBA00011073"/>
    </source>
</evidence>
<evidence type="ECO:0000259" key="5">
    <source>
        <dbReference type="Pfam" id="PF00082"/>
    </source>
</evidence>
<evidence type="ECO:0000313" key="6">
    <source>
        <dbReference type="EMBL" id="MBP2020573.1"/>
    </source>
</evidence>
<dbReference type="GO" id="GO:0006508">
    <property type="term" value="P:proteolysis"/>
    <property type="evidence" value="ECO:0007669"/>
    <property type="project" value="UniProtKB-KW"/>
</dbReference>